<dbReference type="Gene3D" id="3.30.360.10">
    <property type="entry name" value="Dihydrodipicolinate Reductase, domain 2"/>
    <property type="match status" value="1"/>
</dbReference>
<dbReference type="InterPro" id="IPR036291">
    <property type="entry name" value="NAD(P)-bd_dom_sf"/>
</dbReference>
<evidence type="ECO:0000256" key="4">
    <source>
        <dbReference type="ARBA" id="ARBA00013213"/>
    </source>
</evidence>
<dbReference type="PANTHER" id="PTHR43331">
    <property type="entry name" value="HOMOSERINE DEHYDROGENASE"/>
    <property type="match status" value="1"/>
</dbReference>
<evidence type="ECO:0000313" key="15">
    <source>
        <dbReference type="EMBL" id="NNU16557.1"/>
    </source>
</evidence>
<evidence type="ECO:0000256" key="1">
    <source>
        <dbReference type="ARBA" id="ARBA00005056"/>
    </source>
</evidence>
<keyword evidence="7" id="KW-0791">Threonine biosynthesis</keyword>
<dbReference type="FunFam" id="3.30.360.10:FF:000005">
    <property type="entry name" value="Homoserine dehydrogenase"/>
    <property type="match status" value="1"/>
</dbReference>
<dbReference type="GO" id="GO:0009088">
    <property type="term" value="P:threonine biosynthetic process"/>
    <property type="evidence" value="ECO:0007669"/>
    <property type="project" value="UniProtKB-UniPathway"/>
</dbReference>
<keyword evidence="16" id="KW-1185">Reference proteome</keyword>
<comment type="caution">
    <text evidence="15">The sequence shown here is derived from an EMBL/GenBank/DDBJ whole genome shotgun (WGS) entry which is preliminary data.</text>
</comment>
<evidence type="ECO:0000256" key="10">
    <source>
        <dbReference type="ARBA" id="ARBA00023167"/>
    </source>
</evidence>
<dbReference type="EC" id="1.1.1.3" evidence="4"/>
<dbReference type="InterPro" id="IPR019811">
    <property type="entry name" value="HDH_CS"/>
</dbReference>
<reference evidence="15 16" key="1">
    <citation type="submission" date="2020-05" db="EMBL/GenBank/DDBJ databases">
        <title>Parvularcula mediterraneae sp. nov., isolated from polypropylene straw from shallow seawater of the seashore of Laganas in Zakynthos island, Greece.</title>
        <authorList>
            <person name="Szabo I."/>
            <person name="Al-Omari J."/>
            <person name="Rado J."/>
            <person name="Szerdahelyi G.S."/>
        </authorList>
    </citation>
    <scope>NUCLEOTIDE SEQUENCE [LARGE SCALE GENOMIC DNA]</scope>
    <source>
        <strain evidence="15 16">ZS-1/3</strain>
    </source>
</reference>
<protein>
    <recommendedName>
        <fullName evidence="5">Homoserine dehydrogenase</fullName>
        <ecNumber evidence="4">1.1.1.3</ecNumber>
    </recommendedName>
</protein>
<dbReference type="CDD" id="cd04881">
    <property type="entry name" value="ACT_HSDH-Hom"/>
    <property type="match status" value="1"/>
</dbReference>
<comment type="pathway">
    <text evidence="1">Amino-acid biosynthesis; L-threonine biosynthesis; L-threonine from L-aspartate: step 3/5.</text>
</comment>
<keyword evidence="10" id="KW-0486">Methionine biosynthesis</keyword>
<dbReference type="UniPathway" id="UPA00050">
    <property type="reaction ID" value="UER00063"/>
</dbReference>
<dbReference type="PIRSF" id="PIRSF000098">
    <property type="entry name" value="Homoser_dehydrog"/>
    <property type="match status" value="1"/>
</dbReference>
<feature type="binding site" evidence="12">
    <location>
        <position position="97"/>
    </location>
    <ligand>
        <name>NADPH</name>
        <dbReference type="ChEBI" id="CHEBI:57783"/>
    </ligand>
</feature>
<evidence type="ECO:0000256" key="3">
    <source>
        <dbReference type="ARBA" id="ARBA00006753"/>
    </source>
</evidence>
<dbReference type="RefSeq" id="WP_173199129.1">
    <property type="nucleotide sequence ID" value="NZ_JABFCX010000003.1"/>
</dbReference>
<dbReference type="PROSITE" id="PS51671">
    <property type="entry name" value="ACT"/>
    <property type="match status" value="1"/>
</dbReference>
<dbReference type="GO" id="GO:0009086">
    <property type="term" value="P:methionine biosynthetic process"/>
    <property type="evidence" value="ECO:0007669"/>
    <property type="project" value="UniProtKB-KW"/>
</dbReference>
<feature type="binding site" evidence="12">
    <location>
        <position position="181"/>
    </location>
    <ligand>
        <name>L-homoserine</name>
        <dbReference type="ChEBI" id="CHEBI:57476"/>
    </ligand>
</feature>
<evidence type="ECO:0000256" key="5">
    <source>
        <dbReference type="ARBA" id="ARBA00013376"/>
    </source>
</evidence>
<name>A0A7Y3RNK0_9PROT</name>
<dbReference type="InterPro" id="IPR002912">
    <property type="entry name" value="ACT_dom"/>
</dbReference>
<evidence type="ECO:0000256" key="7">
    <source>
        <dbReference type="ARBA" id="ARBA00022697"/>
    </source>
</evidence>
<keyword evidence="6" id="KW-0028">Amino-acid biosynthesis</keyword>
<dbReference type="Pfam" id="PF00742">
    <property type="entry name" value="Homoserine_dh"/>
    <property type="match status" value="1"/>
</dbReference>
<dbReference type="GO" id="GO:0004412">
    <property type="term" value="F:homoserine dehydrogenase activity"/>
    <property type="evidence" value="ECO:0007669"/>
    <property type="project" value="UniProtKB-EC"/>
</dbReference>
<dbReference type="GO" id="GO:0050661">
    <property type="term" value="F:NADP binding"/>
    <property type="evidence" value="ECO:0007669"/>
    <property type="project" value="InterPro"/>
</dbReference>
<evidence type="ECO:0000256" key="8">
    <source>
        <dbReference type="ARBA" id="ARBA00022857"/>
    </source>
</evidence>
<evidence type="ECO:0000256" key="11">
    <source>
        <dbReference type="PIRSR" id="PIRSR000098-1"/>
    </source>
</evidence>
<proteinExistence type="inferred from homology"/>
<dbReference type="InterPro" id="IPR005106">
    <property type="entry name" value="Asp/hSer_DH_NAD-bd"/>
</dbReference>
<evidence type="ECO:0000256" key="12">
    <source>
        <dbReference type="PIRSR" id="PIRSR000098-2"/>
    </source>
</evidence>
<dbReference type="SUPFAM" id="SSF55347">
    <property type="entry name" value="Glyceraldehyde-3-phosphate dehydrogenase-like, C-terminal domain"/>
    <property type="match status" value="1"/>
</dbReference>
<dbReference type="InterPro" id="IPR016204">
    <property type="entry name" value="HDH"/>
</dbReference>
<keyword evidence="8 12" id="KW-0521">NADP</keyword>
<dbReference type="EMBL" id="JABFCX010000003">
    <property type="protein sequence ID" value="NNU16557.1"/>
    <property type="molecule type" value="Genomic_DNA"/>
</dbReference>
<dbReference type="InterPro" id="IPR045865">
    <property type="entry name" value="ACT-like_dom_sf"/>
</dbReference>
<dbReference type="Proteomes" id="UP000536835">
    <property type="component" value="Unassembled WGS sequence"/>
</dbReference>
<comment type="pathway">
    <text evidence="2">Amino-acid biosynthesis; L-methionine biosynthesis via de novo pathway; L-homoserine from L-aspartate: step 3/3.</text>
</comment>
<dbReference type="SUPFAM" id="SSF51735">
    <property type="entry name" value="NAD(P)-binding Rossmann-fold domains"/>
    <property type="match status" value="1"/>
</dbReference>
<evidence type="ECO:0000313" key="16">
    <source>
        <dbReference type="Proteomes" id="UP000536835"/>
    </source>
</evidence>
<evidence type="ECO:0000256" key="13">
    <source>
        <dbReference type="RuleBase" id="RU004171"/>
    </source>
</evidence>
<feature type="domain" description="ACT" evidence="14">
    <location>
        <begin position="339"/>
        <end position="417"/>
    </location>
</feature>
<accession>A0A7Y3RNK0</accession>
<dbReference type="Gene3D" id="3.30.70.260">
    <property type="match status" value="1"/>
</dbReference>
<sequence>MSKLRIAVGGLGTVGSSLIELLMGSADVEVVAVSARSKGRERPVDITPYDWFDDPVAMARSEGNDIFVELMGGSDGVAKASVEAALEAGKPVVTANKALIATHGLALAKLAEEKGAALRYEAAVAGGVPIIRALRDGLAPTDITAIKGVLNGTCNFMLAEMEKGRSYDDALEEAQRIGFAEADPTMDVGGIDAAQKLAILSALAFGVLPSLDEMDITGIDVLSTEDIAAALDLGLITKLVAEATRKDNGIAFTVGPALVPETDPLDIGSGGENIIIADAIPLGRVALSGPGAGGGATASAVAADINTIARGSTGPVFARPASELTAEAPKASGHDRNLFIRATVADGPGILAELTQALGQEKISVETIRQRPSTAPELEGFIEVVITTAPAPRSIIRQLSETLSNLSVVRERASVYPILEEVSA</sequence>
<dbReference type="PROSITE" id="PS01042">
    <property type="entry name" value="HOMOSER_DHGENASE"/>
    <property type="match status" value="1"/>
</dbReference>
<keyword evidence="9 15" id="KW-0560">Oxidoreductase</keyword>
<dbReference type="AlphaFoldDB" id="A0A7Y3RNK0"/>
<feature type="active site" description="Proton donor" evidence="11">
    <location>
        <position position="196"/>
    </location>
</feature>
<dbReference type="Gene3D" id="3.40.50.720">
    <property type="entry name" value="NAD(P)-binding Rossmann-like Domain"/>
    <property type="match status" value="1"/>
</dbReference>
<dbReference type="Pfam" id="PF01842">
    <property type="entry name" value="ACT"/>
    <property type="match status" value="1"/>
</dbReference>
<dbReference type="PANTHER" id="PTHR43331:SF1">
    <property type="entry name" value="HOMOSERINE DEHYDROGENASE"/>
    <property type="match status" value="1"/>
</dbReference>
<evidence type="ECO:0000256" key="6">
    <source>
        <dbReference type="ARBA" id="ARBA00022605"/>
    </source>
</evidence>
<dbReference type="NCBIfam" id="NF004976">
    <property type="entry name" value="PRK06349.1"/>
    <property type="match status" value="1"/>
</dbReference>
<evidence type="ECO:0000256" key="9">
    <source>
        <dbReference type="ARBA" id="ARBA00023002"/>
    </source>
</evidence>
<comment type="similarity">
    <text evidence="3 13">Belongs to the homoserine dehydrogenase family.</text>
</comment>
<dbReference type="SUPFAM" id="SSF55021">
    <property type="entry name" value="ACT-like"/>
    <property type="match status" value="1"/>
</dbReference>
<organism evidence="15 16">
    <name type="scientific">Parvularcula mediterranea</name>
    <dbReference type="NCBI Taxonomy" id="2732508"/>
    <lineage>
        <taxon>Bacteria</taxon>
        <taxon>Pseudomonadati</taxon>
        <taxon>Pseudomonadota</taxon>
        <taxon>Alphaproteobacteria</taxon>
        <taxon>Parvularculales</taxon>
        <taxon>Parvularculaceae</taxon>
        <taxon>Parvularcula</taxon>
    </lineage>
</organism>
<dbReference type="Pfam" id="PF03447">
    <property type="entry name" value="NAD_binding_3"/>
    <property type="match status" value="1"/>
</dbReference>
<dbReference type="UniPathway" id="UPA00051">
    <property type="reaction ID" value="UER00465"/>
</dbReference>
<dbReference type="InterPro" id="IPR001342">
    <property type="entry name" value="HDH_cat"/>
</dbReference>
<gene>
    <name evidence="15" type="ORF">HK107_09515</name>
</gene>
<evidence type="ECO:0000256" key="2">
    <source>
        <dbReference type="ARBA" id="ARBA00005062"/>
    </source>
</evidence>
<evidence type="ECO:0000259" key="14">
    <source>
        <dbReference type="PROSITE" id="PS51671"/>
    </source>
</evidence>